<dbReference type="AlphaFoldDB" id="A0AAN7FLE9"/>
<accession>A0AAN7FLE9</accession>
<dbReference type="EMBL" id="JAXUIC010000004">
    <property type="protein sequence ID" value="KAK4592716.1"/>
    <property type="molecule type" value="Genomic_DNA"/>
</dbReference>
<evidence type="ECO:0000313" key="1">
    <source>
        <dbReference type="EMBL" id="KAK4592716.1"/>
    </source>
</evidence>
<name>A0AAN7FLE9_QUERU</name>
<gene>
    <name evidence="1" type="ORF">RGQ29_017019</name>
</gene>
<proteinExistence type="predicted"/>
<reference evidence="1 2" key="1">
    <citation type="journal article" date="2023" name="G3 (Bethesda)">
        <title>A haplotype-resolved chromosome-scale genome for Quercus rubra L. provides insights into the genetics of adaptive traits for red oak species.</title>
        <authorList>
            <person name="Kapoor B."/>
            <person name="Jenkins J."/>
            <person name="Schmutz J."/>
            <person name="Zhebentyayeva T."/>
            <person name="Kuelheim C."/>
            <person name="Coggeshall M."/>
            <person name="Heim C."/>
            <person name="Lasky J.R."/>
            <person name="Leites L."/>
            <person name="Islam-Faridi N."/>
            <person name="Romero-Severson J."/>
            <person name="DeLeo V.L."/>
            <person name="Lucas S.M."/>
            <person name="Lazic D."/>
            <person name="Gailing O."/>
            <person name="Carlson J."/>
            <person name="Staton M."/>
        </authorList>
    </citation>
    <scope>NUCLEOTIDE SEQUENCE [LARGE SCALE GENOMIC DNA]</scope>
    <source>
        <strain evidence="1">Pseudo-F2</strain>
    </source>
</reference>
<sequence>MRLAQILEVGIQTTLIGKHPGQAHELAIEPVRPRIFHTCGEDGLVQRVSYGSLLLI</sequence>
<keyword evidence="2" id="KW-1185">Reference proteome</keyword>
<protein>
    <submittedName>
        <fullName evidence="1">Uncharacterized protein</fullName>
    </submittedName>
</protein>
<dbReference type="Proteomes" id="UP001324115">
    <property type="component" value="Unassembled WGS sequence"/>
</dbReference>
<organism evidence="1 2">
    <name type="scientific">Quercus rubra</name>
    <name type="common">Northern red oak</name>
    <name type="synonym">Quercus borealis</name>
    <dbReference type="NCBI Taxonomy" id="3512"/>
    <lineage>
        <taxon>Eukaryota</taxon>
        <taxon>Viridiplantae</taxon>
        <taxon>Streptophyta</taxon>
        <taxon>Embryophyta</taxon>
        <taxon>Tracheophyta</taxon>
        <taxon>Spermatophyta</taxon>
        <taxon>Magnoliopsida</taxon>
        <taxon>eudicotyledons</taxon>
        <taxon>Gunneridae</taxon>
        <taxon>Pentapetalae</taxon>
        <taxon>rosids</taxon>
        <taxon>fabids</taxon>
        <taxon>Fagales</taxon>
        <taxon>Fagaceae</taxon>
        <taxon>Quercus</taxon>
    </lineage>
</organism>
<comment type="caution">
    <text evidence="1">The sequence shown here is derived from an EMBL/GenBank/DDBJ whole genome shotgun (WGS) entry which is preliminary data.</text>
</comment>
<evidence type="ECO:0000313" key="2">
    <source>
        <dbReference type="Proteomes" id="UP001324115"/>
    </source>
</evidence>